<feature type="transmembrane region" description="Helical" evidence="1">
    <location>
        <begin position="56"/>
        <end position="77"/>
    </location>
</feature>
<evidence type="ECO:0000313" key="4">
    <source>
        <dbReference type="Proteomes" id="UP001071230"/>
    </source>
</evidence>
<proteinExistence type="predicted"/>
<dbReference type="Proteomes" id="UP000836597">
    <property type="component" value="Chromosome"/>
</dbReference>
<evidence type="ECO:0000256" key="1">
    <source>
        <dbReference type="SAM" id="Phobius"/>
    </source>
</evidence>
<name>A0A8S0X0L5_9FIRM</name>
<dbReference type="KEGG" id="aacx:DEACI_3330"/>
<keyword evidence="1" id="KW-0812">Transmembrane</keyword>
<dbReference type="AlphaFoldDB" id="A0A8S0X0L5"/>
<keyword evidence="4" id="KW-1185">Reference proteome</keyword>
<reference evidence="3" key="1">
    <citation type="submission" date="2014-11" db="EMBL/GenBank/DDBJ databases">
        <authorList>
            <person name="Hornung B.V."/>
        </authorList>
    </citation>
    <scope>NUCLEOTIDE SEQUENCE</scope>
    <source>
        <strain evidence="3">INE</strain>
    </source>
</reference>
<feature type="transmembrane region" description="Helical" evidence="1">
    <location>
        <begin position="83"/>
        <end position="104"/>
    </location>
</feature>
<dbReference type="Proteomes" id="UP001071230">
    <property type="component" value="Unassembled WGS sequence"/>
</dbReference>
<evidence type="ECO:0000313" key="2">
    <source>
        <dbReference type="EMBL" id="CAA7602651.1"/>
    </source>
</evidence>
<reference evidence="2" key="2">
    <citation type="submission" date="2020-01" db="EMBL/GenBank/DDBJ databases">
        <authorList>
            <person name="Hornung B."/>
        </authorList>
    </citation>
    <scope>NUCLEOTIDE SEQUENCE</scope>
    <source>
        <strain evidence="2">PacBioINE</strain>
    </source>
</reference>
<keyword evidence="1" id="KW-1133">Transmembrane helix</keyword>
<sequence length="115" mass="12708">MKTARLLAAILMGVSAATHLVQLIVMNFQADVLVAGLGFGLMYAVISLGLFINSKVFYYIGAILPTIGGMLGVYRYLFVRPNWFSLLNVGIDLVVVPSCIYLIVKLRTLNIERRN</sequence>
<evidence type="ECO:0000313" key="3">
    <source>
        <dbReference type="EMBL" id="CEJ09124.1"/>
    </source>
</evidence>
<organism evidence="2">
    <name type="scientific">Acididesulfobacillus acetoxydans</name>
    <dbReference type="NCBI Taxonomy" id="1561005"/>
    <lineage>
        <taxon>Bacteria</taxon>
        <taxon>Bacillati</taxon>
        <taxon>Bacillota</taxon>
        <taxon>Clostridia</taxon>
        <taxon>Eubacteriales</taxon>
        <taxon>Peptococcaceae</taxon>
        <taxon>Acididesulfobacillus</taxon>
    </lineage>
</organism>
<keyword evidence="1" id="KW-0472">Membrane</keyword>
<accession>A0A8S0X0L5</accession>
<dbReference type="EMBL" id="CDGJ01000111">
    <property type="protein sequence ID" value="CEJ09124.1"/>
    <property type="molecule type" value="Genomic_DNA"/>
</dbReference>
<protein>
    <submittedName>
        <fullName evidence="2">Uncharacterized protein</fullName>
    </submittedName>
</protein>
<gene>
    <name evidence="2" type="ORF">DEACI_3330</name>
    <name evidence="3" type="ORF">DEACI_3607</name>
</gene>
<feature type="transmembrane region" description="Helical" evidence="1">
    <location>
        <begin position="32"/>
        <end position="51"/>
    </location>
</feature>
<dbReference type="RefSeq" id="WP_240985984.1">
    <property type="nucleotide sequence ID" value="NZ_CDGJ01000111.1"/>
</dbReference>
<dbReference type="EMBL" id="LR746496">
    <property type="protein sequence ID" value="CAA7602651.1"/>
    <property type="molecule type" value="Genomic_DNA"/>
</dbReference>